<evidence type="ECO:0000313" key="3">
    <source>
        <dbReference type="Proteomes" id="UP000230564"/>
    </source>
</evidence>
<dbReference type="PANTHER" id="PTHR43788:SF8">
    <property type="entry name" value="DNA-BINDING PROTEIN SMUBP-2"/>
    <property type="match status" value="1"/>
</dbReference>
<dbReference type="PANTHER" id="PTHR43788">
    <property type="entry name" value="DNA2/NAM7 HELICASE FAMILY MEMBER"/>
    <property type="match status" value="1"/>
</dbReference>
<accession>A0A2H0NCN0</accession>
<feature type="domain" description="UvrD-like helicase C-terminal" evidence="1">
    <location>
        <begin position="386"/>
        <end position="436"/>
    </location>
</feature>
<dbReference type="GO" id="GO:0043139">
    <property type="term" value="F:5'-3' DNA helicase activity"/>
    <property type="evidence" value="ECO:0007669"/>
    <property type="project" value="TreeGrafter"/>
</dbReference>
<dbReference type="InterPro" id="IPR027785">
    <property type="entry name" value="UvrD-like_helicase_C"/>
</dbReference>
<dbReference type="InterPro" id="IPR050534">
    <property type="entry name" value="Coronavir_polyprotein_1ab"/>
</dbReference>
<dbReference type="Pfam" id="PF13604">
    <property type="entry name" value="AAA_30"/>
    <property type="match status" value="1"/>
</dbReference>
<gene>
    <name evidence="2" type="ORF">COV55_02760</name>
</gene>
<evidence type="ECO:0000313" key="2">
    <source>
        <dbReference type="EMBL" id="PIR06652.1"/>
    </source>
</evidence>
<dbReference type="Pfam" id="PF13538">
    <property type="entry name" value="UvrD_C_2"/>
    <property type="match status" value="1"/>
</dbReference>
<protein>
    <recommendedName>
        <fullName evidence="1">UvrD-like helicase C-terminal domain-containing protein</fullName>
    </recommendedName>
</protein>
<reference evidence="2 3" key="1">
    <citation type="submission" date="2017-09" db="EMBL/GenBank/DDBJ databases">
        <title>Depth-based differentiation of microbial function through sediment-hosted aquifers and enrichment of novel symbionts in the deep terrestrial subsurface.</title>
        <authorList>
            <person name="Probst A.J."/>
            <person name="Ladd B."/>
            <person name="Jarett J.K."/>
            <person name="Geller-Mcgrath D.E."/>
            <person name="Sieber C.M."/>
            <person name="Emerson J.B."/>
            <person name="Anantharaman K."/>
            <person name="Thomas B.C."/>
            <person name="Malmstrom R."/>
            <person name="Stieglmeier M."/>
            <person name="Klingl A."/>
            <person name="Woyke T."/>
            <person name="Ryan C.M."/>
            <person name="Banfield J.F."/>
        </authorList>
    </citation>
    <scope>NUCLEOTIDE SEQUENCE [LARGE SCALE GENOMIC DNA]</scope>
    <source>
        <strain evidence="2">CG11_big_fil_rev_8_21_14_0_20_36_20</strain>
    </source>
</reference>
<dbReference type="AlphaFoldDB" id="A0A2H0NCN0"/>
<evidence type="ECO:0000259" key="1">
    <source>
        <dbReference type="Pfam" id="PF13538"/>
    </source>
</evidence>
<dbReference type="InterPro" id="IPR027417">
    <property type="entry name" value="P-loop_NTPase"/>
</dbReference>
<dbReference type="EMBL" id="PCWQ01000011">
    <property type="protein sequence ID" value="PIR06652.1"/>
    <property type="molecule type" value="Genomic_DNA"/>
</dbReference>
<dbReference type="SUPFAM" id="SSF52540">
    <property type="entry name" value="P-loop containing nucleoside triphosphate hydrolases"/>
    <property type="match status" value="1"/>
</dbReference>
<comment type="caution">
    <text evidence="2">The sequence shown here is derived from an EMBL/GenBank/DDBJ whole genome shotgun (WGS) entry which is preliminary data.</text>
</comment>
<name>A0A2H0NCN0_9BACT</name>
<dbReference type="Proteomes" id="UP000230564">
    <property type="component" value="Unassembled WGS sequence"/>
</dbReference>
<dbReference type="CDD" id="cd18809">
    <property type="entry name" value="SF1_C_RecD"/>
    <property type="match status" value="1"/>
</dbReference>
<sequence length="438" mass="49943">MSELEDMFFAFLESDEPDMYITGVAGTGKTTSLKTLVKHCLEHNIQPIVSAFTHKACNVLRKKLPAKAVICTLHSYLTKRPTVNGNAVSRQHVESSTITGGAEKITLLFIDEFSMVGERDYVDIAALQYDEDGELVMKVVYIGDPNQLPPVKDMIAIVPKGPFWCKLTKIYRQSGDNELQETLLTLNDYINGEEAKALLPHETLIRDIDIVKEFKRDDREKVILAYTNKTVQKLNSEIEGKIEPILGDEVFSPTKREKYTIISIDTVTPYILMYDDKLLEVDSKHKTLETLHQMEGIKFYTLVNAKGEEEIRAVVFGHANYLEVQSYLANKAVFINNQIKAKYSVEAKELTKWAQINWQNPLAKSRNQAWKNYLSFKNCVICLDFVHAMTVHKSQGSTYEHVYIDTQDLAICAKKDYTMYLKLLYVAISRASHKVFTN</sequence>
<dbReference type="Gene3D" id="3.40.50.300">
    <property type="entry name" value="P-loop containing nucleotide triphosphate hydrolases"/>
    <property type="match status" value="2"/>
</dbReference>
<proteinExistence type="predicted"/>
<organism evidence="2 3">
    <name type="scientific">Candidatus Komeilibacteria bacterium CG11_big_fil_rev_8_21_14_0_20_36_20</name>
    <dbReference type="NCBI Taxonomy" id="1974477"/>
    <lineage>
        <taxon>Bacteria</taxon>
        <taxon>Candidatus Komeiliibacteriota</taxon>
    </lineage>
</organism>